<dbReference type="PANTHER" id="PTHR11941">
    <property type="entry name" value="ENOYL-COA HYDRATASE-RELATED"/>
    <property type="match status" value="1"/>
</dbReference>
<dbReference type="SUPFAM" id="SSF52096">
    <property type="entry name" value="ClpP/crotonase"/>
    <property type="match status" value="1"/>
</dbReference>
<dbReference type="GO" id="GO:0006635">
    <property type="term" value="P:fatty acid beta-oxidation"/>
    <property type="evidence" value="ECO:0007669"/>
    <property type="project" value="TreeGrafter"/>
</dbReference>
<reference evidence="2" key="1">
    <citation type="journal article" date="2023" name="Genome Biol. Evol.">
        <title>First Whole Genome Sequence and Flow Cytometry Genome Size Data for the Lichen-Forming Fungus Ramalina farinacea (Ascomycota).</title>
        <authorList>
            <person name="Llewellyn T."/>
            <person name="Mian S."/>
            <person name="Hill R."/>
            <person name="Leitch I.J."/>
            <person name="Gaya E."/>
        </authorList>
    </citation>
    <scope>NUCLEOTIDE SEQUENCE</scope>
    <source>
        <strain evidence="2">LIQ254RAFAR</strain>
    </source>
</reference>
<dbReference type="InterPro" id="IPR029045">
    <property type="entry name" value="ClpP/crotonase-like_dom_sf"/>
</dbReference>
<comment type="caution">
    <text evidence="2">The sequence shown here is derived from an EMBL/GenBank/DDBJ whole genome shotgun (WGS) entry which is preliminary data.</text>
</comment>
<dbReference type="Proteomes" id="UP001161017">
    <property type="component" value="Unassembled WGS sequence"/>
</dbReference>
<name>A0AA43QUX2_9LECA</name>
<dbReference type="GO" id="GO:0003824">
    <property type="term" value="F:catalytic activity"/>
    <property type="evidence" value="ECO:0007669"/>
    <property type="project" value="UniProtKB-ARBA"/>
</dbReference>
<evidence type="ECO:0000313" key="3">
    <source>
        <dbReference type="Proteomes" id="UP001161017"/>
    </source>
</evidence>
<dbReference type="PANTHER" id="PTHR11941:SF54">
    <property type="entry name" value="ENOYL-COA HYDRATASE, MITOCHONDRIAL"/>
    <property type="match status" value="1"/>
</dbReference>
<keyword evidence="1" id="KW-0732">Signal</keyword>
<accession>A0AA43QUX2</accession>
<protein>
    <submittedName>
        <fullName evidence="2">Secondary metabolism biosynthetic enzyme</fullName>
    </submittedName>
</protein>
<feature type="signal peptide" evidence="1">
    <location>
        <begin position="1"/>
        <end position="19"/>
    </location>
</feature>
<gene>
    <name evidence="2" type="ORF">OHK93_004872</name>
</gene>
<dbReference type="EMBL" id="JAPUFD010000023">
    <property type="protein sequence ID" value="MDI1493086.1"/>
    <property type="molecule type" value="Genomic_DNA"/>
</dbReference>
<proteinExistence type="predicted"/>
<dbReference type="Gene3D" id="3.90.226.10">
    <property type="entry name" value="2-enoyl-CoA Hydratase, Chain A, domain 1"/>
    <property type="match status" value="1"/>
</dbReference>
<dbReference type="AlphaFoldDB" id="A0AA43QUX2"/>
<sequence>MQPLFLLGLLCAFLCAAKALPPPQQPDLVRRGSTGYGTITTTTESNGSIVRLRPISRTSIGGLAKTANTSDVKVVILSSANADFFLDHIDIHALSATSPELPPANGTLTGVQLLQTEFFLQTLPIVFIAEINGRTTGAGNELAVQCDSRYAGPNAKLSQLEIGQGELPGTGGVQFLVDLIGRARALEYILSARSLNAAQAAAIGWVNQAFSSEAELKAEVTSLAQRIATFPKPGLSAIKSRVNVQKPSEESIKGDNSLFTQLKKTAVVQQAQNRYLELSGNQSDSAFEKNIPEDLPEIFA</sequence>
<feature type="chain" id="PRO_5041232748" evidence="1">
    <location>
        <begin position="20"/>
        <end position="300"/>
    </location>
</feature>
<evidence type="ECO:0000256" key="1">
    <source>
        <dbReference type="SAM" id="SignalP"/>
    </source>
</evidence>
<dbReference type="CDD" id="cd06558">
    <property type="entry name" value="crotonase-like"/>
    <property type="match status" value="1"/>
</dbReference>
<keyword evidence="3" id="KW-1185">Reference proteome</keyword>
<evidence type="ECO:0000313" key="2">
    <source>
        <dbReference type="EMBL" id="MDI1493086.1"/>
    </source>
</evidence>
<dbReference type="Pfam" id="PF00378">
    <property type="entry name" value="ECH_1"/>
    <property type="match status" value="1"/>
</dbReference>
<dbReference type="InterPro" id="IPR001753">
    <property type="entry name" value="Enoyl-CoA_hydra/iso"/>
</dbReference>
<organism evidence="2 3">
    <name type="scientific">Ramalina farinacea</name>
    <dbReference type="NCBI Taxonomy" id="258253"/>
    <lineage>
        <taxon>Eukaryota</taxon>
        <taxon>Fungi</taxon>
        <taxon>Dikarya</taxon>
        <taxon>Ascomycota</taxon>
        <taxon>Pezizomycotina</taxon>
        <taxon>Lecanoromycetes</taxon>
        <taxon>OSLEUM clade</taxon>
        <taxon>Lecanoromycetidae</taxon>
        <taxon>Lecanorales</taxon>
        <taxon>Lecanorineae</taxon>
        <taxon>Ramalinaceae</taxon>
        <taxon>Ramalina</taxon>
    </lineage>
</organism>